<dbReference type="InterPro" id="IPR032710">
    <property type="entry name" value="NTF2-like_dom_sf"/>
</dbReference>
<comment type="caution">
    <text evidence="1">The sequence shown here is derived from an EMBL/GenBank/DDBJ whole genome shotgun (WGS) entry which is preliminary data.</text>
</comment>
<name>A0ABX5PUD5_9FLAO</name>
<organism evidence="1 2">
    <name type="scientific">Nonlabens dokdonensis</name>
    <dbReference type="NCBI Taxonomy" id="328515"/>
    <lineage>
        <taxon>Bacteria</taxon>
        <taxon>Pseudomonadati</taxon>
        <taxon>Bacteroidota</taxon>
        <taxon>Flavobacteriia</taxon>
        <taxon>Flavobacteriales</taxon>
        <taxon>Flavobacteriaceae</taxon>
        <taxon>Nonlabens</taxon>
    </lineage>
</organism>
<proteinExistence type="predicted"/>
<dbReference type="EMBL" id="QKZR01000007">
    <property type="protein sequence ID" value="PZX37085.1"/>
    <property type="molecule type" value="Genomic_DNA"/>
</dbReference>
<gene>
    <name evidence="1" type="ORF">LX97_03107</name>
</gene>
<dbReference type="Proteomes" id="UP000248584">
    <property type="component" value="Unassembled WGS sequence"/>
</dbReference>
<protein>
    <recommendedName>
        <fullName evidence="3">3-methyl-2-oxobutanoate hydroxymethyltransferase</fullName>
    </recommendedName>
</protein>
<dbReference type="Gene3D" id="3.10.450.50">
    <property type="match status" value="1"/>
</dbReference>
<sequence>MRLLFTAICVLAFAKAYSQQPISQDSTVVTIEKPNPVDAVKTFFKNFHAQDTVALKEMILPEIMLTSMSIKGEQRMINKTKIDGFLKGIASIPDSIPFEERLIEISYSNDTQVATVSTTYEFYFNNLLSHIGTNKFTLFFIDDKWVIVGIADTRIYGS</sequence>
<evidence type="ECO:0000313" key="1">
    <source>
        <dbReference type="EMBL" id="PZX37085.1"/>
    </source>
</evidence>
<accession>A0ABX5PUD5</accession>
<evidence type="ECO:0008006" key="3">
    <source>
        <dbReference type="Google" id="ProtNLM"/>
    </source>
</evidence>
<keyword evidence="2" id="KW-1185">Reference proteome</keyword>
<evidence type="ECO:0000313" key="2">
    <source>
        <dbReference type="Proteomes" id="UP000248584"/>
    </source>
</evidence>
<dbReference type="RefSeq" id="WP_015363512.1">
    <property type="nucleotide sequence ID" value="NZ_QKZR01000007.1"/>
</dbReference>
<reference evidence="1 2" key="1">
    <citation type="submission" date="2018-06" db="EMBL/GenBank/DDBJ databases">
        <title>Genomic Encyclopedia of Archaeal and Bacterial Type Strains, Phase II (KMG-II): from individual species to whole genera.</title>
        <authorList>
            <person name="Goeker M."/>
        </authorList>
    </citation>
    <scope>NUCLEOTIDE SEQUENCE [LARGE SCALE GENOMIC DNA]</scope>
    <source>
        <strain evidence="1 2">DSM 17205</strain>
    </source>
</reference>
<dbReference type="SUPFAM" id="SSF54427">
    <property type="entry name" value="NTF2-like"/>
    <property type="match status" value="1"/>
</dbReference>